<dbReference type="GO" id="GO:0050821">
    <property type="term" value="P:protein stabilization"/>
    <property type="evidence" value="ECO:0007669"/>
    <property type="project" value="TreeGrafter"/>
</dbReference>
<dbReference type="STRING" id="926562.Oweho_1878"/>
<reference evidence="4 5" key="1">
    <citation type="journal article" date="2012" name="Stand. Genomic Sci.">
        <title>Genome sequence of the orange-pigmented seawater bacterium Owenweeksia hongkongensis type strain (UST20020801(T)).</title>
        <authorList>
            <person name="Riedel T."/>
            <person name="Held B."/>
            <person name="Nolan M."/>
            <person name="Lucas S."/>
            <person name="Lapidus A."/>
            <person name="Tice H."/>
            <person name="Del Rio T.G."/>
            <person name="Cheng J.F."/>
            <person name="Han C."/>
            <person name="Tapia R."/>
            <person name="Goodwin L.A."/>
            <person name="Pitluck S."/>
            <person name="Liolios K."/>
            <person name="Mavromatis K."/>
            <person name="Pagani I."/>
            <person name="Ivanova N."/>
            <person name="Mikhailova N."/>
            <person name="Pati A."/>
            <person name="Chen A."/>
            <person name="Palaniappan K."/>
            <person name="Rohde M."/>
            <person name="Tindall B.J."/>
            <person name="Detter J.C."/>
            <person name="Goker M."/>
            <person name="Woyke T."/>
            <person name="Bristow J."/>
            <person name="Eisen J.A."/>
            <person name="Markowitz V."/>
            <person name="Hugenholtz P."/>
            <person name="Klenk H.P."/>
            <person name="Kyrpides N.C."/>
        </authorList>
    </citation>
    <scope>NUCLEOTIDE SEQUENCE</scope>
    <source>
        <strain evidence="5">DSM 17368 / JCM 12287 / NRRL B-23963</strain>
    </source>
</reference>
<dbReference type="RefSeq" id="WP_014202213.1">
    <property type="nucleotide sequence ID" value="NC_016599.1"/>
</dbReference>
<comment type="similarity">
    <text evidence="1">Belongs to the Skp family.</text>
</comment>
<evidence type="ECO:0000313" key="4">
    <source>
        <dbReference type="EMBL" id="AEV32857.1"/>
    </source>
</evidence>
<dbReference type="EMBL" id="CP003156">
    <property type="protein sequence ID" value="AEV32857.1"/>
    <property type="molecule type" value="Genomic_DNA"/>
</dbReference>
<dbReference type="InterPro" id="IPR024930">
    <property type="entry name" value="Skp_dom_sf"/>
</dbReference>
<dbReference type="Pfam" id="PF03938">
    <property type="entry name" value="OmpH"/>
    <property type="match status" value="1"/>
</dbReference>
<keyword evidence="5" id="KW-1185">Reference proteome</keyword>
<dbReference type="InterPro" id="IPR005632">
    <property type="entry name" value="Chaperone_Skp"/>
</dbReference>
<dbReference type="Proteomes" id="UP000005631">
    <property type="component" value="Chromosome"/>
</dbReference>
<evidence type="ECO:0000313" key="5">
    <source>
        <dbReference type="Proteomes" id="UP000005631"/>
    </source>
</evidence>
<dbReference type="AlphaFoldDB" id="G8R1T1"/>
<dbReference type="SMART" id="SM00935">
    <property type="entry name" value="OmpH"/>
    <property type="match status" value="1"/>
</dbReference>
<dbReference type="Gene3D" id="3.30.910.20">
    <property type="entry name" value="Skp domain"/>
    <property type="match status" value="1"/>
</dbReference>
<feature type="transmembrane region" description="Helical" evidence="3">
    <location>
        <begin position="6"/>
        <end position="21"/>
    </location>
</feature>
<keyword evidence="3" id="KW-0812">Transmembrane</keyword>
<dbReference type="eggNOG" id="COG2825">
    <property type="taxonomic scope" value="Bacteria"/>
</dbReference>
<dbReference type="PANTHER" id="PTHR35089:SF1">
    <property type="entry name" value="CHAPERONE PROTEIN SKP"/>
    <property type="match status" value="1"/>
</dbReference>
<dbReference type="PANTHER" id="PTHR35089">
    <property type="entry name" value="CHAPERONE PROTEIN SKP"/>
    <property type="match status" value="1"/>
</dbReference>
<protein>
    <submittedName>
        <fullName evidence="4">Outer membrane protein</fullName>
    </submittedName>
</protein>
<keyword evidence="3" id="KW-1133">Transmembrane helix</keyword>
<sequence>MKTFNTVAIIVLIVAVGYLFIKDSGSGSSAISPANDSEVAENLKGQDFKGVRVAYINTDSLVRKYDLHKELQEKLAGRARILEQDMANKAQVFQQNVELLQKQAPNMSEAELQAAQMDLQQSQQSLMAYRDEKGAELAKEQRSLDSLIMDDLKDIVENVKDEFGLDYILSYDPNSILLAANENYNITAVVVERLNKKHNQGKASKEEE</sequence>
<gene>
    <name evidence="4" type="ordered locus">Oweho_1878</name>
</gene>
<dbReference type="OrthoDB" id="1493259at2"/>
<dbReference type="SUPFAM" id="SSF111384">
    <property type="entry name" value="OmpH-like"/>
    <property type="match status" value="1"/>
</dbReference>
<dbReference type="GO" id="GO:0005829">
    <property type="term" value="C:cytosol"/>
    <property type="evidence" value="ECO:0007669"/>
    <property type="project" value="TreeGrafter"/>
</dbReference>
<dbReference type="GO" id="GO:0051082">
    <property type="term" value="F:unfolded protein binding"/>
    <property type="evidence" value="ECO:0007669"/>
    <property type="project" value="InterPro"/>
</dbReference>
<dbReference type="HOGENOM" id="CLU_053320_1_1_10"/>
<keyword evidence="3" id="KW-0472">Membrane</keyword>
<proteinExistence type="inferred from homology"/>
<name>G8R1T1_OWEHD</name>
<accession>G8R1T1</accession>
<evidence type="ECO:0000256" key="2">
    <source>
        <dbReference type="ARBA" id="ARBA00022729"/>
    </source>
</evidence>
<keyword evidence="2" id="KW-0732">Signal</keyword>
<evidence type="ECO:0000256" key="3">
    <source>
        <dbReference type="SAM" id="Phobius"/>
    </source>
</evidence>
<organism evidence="4 5">
    <name type="scientific">Owenweeksia hongkongensis (strain DSM 17368 / CIP 108786 / JCM 12287 / NRRL B-23963 / UST20020801)</name>
    <dbReference type="NCBI Taxonomy" id="926562"/>
    <lineage>
        <taxon>Bacteria</taxon>
        <taxon>Pseudomonadati</taxon>
        <taxon>Bacteroidota</taxon>
        <taxon>Flavobacteriia</taxon>
        <taxon>Flavobacteriales</taxon>
        <taxon>Owenweeksiaceae</taxon>
        <taxon>Owenweeksia</taxon>
    </lineage>
</organism>
<evidence type="ECO:0000256" key="1">
    <source>
        <dbReference type="ARBA" id="ARBA00009091"/>
    </source>
</evidence>
<dbReference type="KEGG" id="oho:Oweho_1878"/>